<name>A0A0G1AI86_9BACT</name>
<feature type="compositionally biased region" description="Pro residues" evidence="1">
    <location>
        <begin position="554"/>
        <end position="572"/>
    </location>
</feature>
<protein>
    <submittedName>
        <fullName evidence="2">Uncharacterized protein</fullName>
    </submittedName>
</protein>
<sequence length="590" mass="64685">MTRQNKISFIILFVGLGFLSFVVIQKALADVSNIKFPVAELGGCTSETECRSYCDKPENAPACLDFAEKNNLMEKGELETARKFVASGNKGPGGCTGKDSCETFCNDISHIEECVSFAEQNGLMPEKELKEARQVRDAIKRGIKPPACTSKKACDSYCEAPEHMEECISFAIEAGFMPEAEKENAQKMLSAIKRGVKPPPCRGKEACDQYCQSPDNMEVCMNFAVEAGFMPEAEKENAQKMLSAIKKGIKPPNCKGKEECDSYCQSDEHFEECANFAEAAGFMDAKEAEMARKTKGKGPGGCKGKEECEAFCNNQDNQEICFKFAEDNGMIPEEQIKEMREAPPEVRDCLNSTLGSDAVNKIQSGELTPGPQIGDSMRQCFEKARPNMESPGMMPKPGEEQRMENGMPSIEGGEFRPGPGGCSTPEECQNYCSQNPEACSGGRGPENGQRPFGSPGEFEPQEPREGELPLGEEFKRRPFPSGQEGQEPPFQGEMKPGERMLREFPREGMPPTEGQPPQEFKLPGESGGESIPNEQFRQAEPMPQTEQQPQMEIAPPPPPPAESAPAPEPPPSSFLNNQYLGAIARFLFGL</sequence>
<reference evidence="2 3" key="1">
    <citation type="journal article" date="2015" name="Nature">
        <title>rRNA introns, odd ribosomes, and small enigmatic genomes across a large radiation of phyla.</title>
        <authorList>
            <person name="Brown C.T."/>
            <person name="Hug L.A."/>
            <person name="Thomas B.C."/>
            <person name="Sharon I."/>
            <person name="Castelle C.J."/>
            <person name="Singh A."/>
            <person name="Wilkins M.J."/>
            <person name="Williams K.H."/>
            <person name="Banfield J.F."/>
        </authorList>
    </citation>
    <scope>NUCLEOTIDE SEQUENCE [LARGE SCALE GENOMIC DNA]</scope>
</reference>
<feature type="compositionally biased region" description="Low complexity" evidence="1">
    <location>
        <begin position="538"/>
        <end position="552"/>
    </location>
</feature>
<organism evidence="2 3">
    <name type="scientific">Candidatus Jorgensenbacteria bacterium GW2011_GWF2_41_8</name>
    <dbReference type="NCBI Taxonomy" id="1618667"/>
    <lineage>
        <taxon>Bacteria</taxon>
        <taxon>Candidatus Joergenseniibacteriota</taxon>
    </lineage>
</organism>
<dbReference type="EMBL" id="LCCD01000012">
    <property type="protein sequence ID" value="KKS25008.1"/>
    <property type="molecule type" value="Genomic_DNA"/>
</dbReference>
<evidence type="ECO:0000313" key="3">
    <source>
        <dbReference type="Proteomes" id="UP000033856"/>
    </source>
</evidence>
<evidence type="ECO:0000256" key="1">
    <source>
        <dbReference type="SAM" id="MobiDB-lite"/>
    </source>
</evidence>
<feature type="compositionally biased region" description="Basic and acidic residues" evidence="1">
    <location>
        <begin position="495"/>
        <end position="506"/>
    </location>
</feature>
<evidence type="ECO:0000313" key="2">
    <source>
        <dbReference type="EMBL" id="KKS25008.1"/>
    </source>
</evidence>
<comment type="caution">
    <text evidence="2">The sequence shown here is derived from an EMBL/GenBank/DDBJ whole genome shotgun (WGS) entry which is preliminary data.</text>
</comment>
<accession>A0A0G1AI86</accession>
<dbReference type="AlphaFoldDB" id="A0A0G1AI86"/>
<proteinExistence type="predicted"/>
<gene>
    <name evidence="2" type="ORF">UU83_C0012G0001</name>
</gene>
<feature type="region of interest" description="Disordered" evidence="1">
    <location>
        <begin position="437"/>
        <end position="576"/>
    </location>
</feature>
<dbReference type="Proteomes" id="UP000033856">
    <property type="component" value="Unassembled WGS sequence"/>
</dbReference>
<feature type="compositionally biased region" description="Basic and acidic residues" evidence="1">
    <location>
        <begin position="461"/>
        <end position="476"/>
    </location>
</feature>